<reference evidence="3" key="2">
    <citation type="submission" date="2022-01" db="EMBL/GenBank/DDBJ databases">
        <authorList>
            <person name="Yamashiro T."/>
            <person name="Shiraishi A."/>
            <person name="Satake H."/>
            <person name="Nakayama K."/>
        </authorList>
    </citation>
    <scope>NUCLEOTIDE SEQUENCE</scope>
</reference>
<feature type="region of interest" description="Disordered" evidence="1">
    <location>
        <begin position="92"/>
        <end position="121"/>
    </location>
</feature>
<keyword evidence="3" id="KW-0548">Nucleotidyltransferase</keyword>
<feature type="compositionally biased region" description="Gly residues" evidence="1">
    <location>
        <begin position="333"/>
        <end position="349"/>
    </location>
</feature>
<sequence length="540" mass="60203">MRKLVRPLSSHHLALRYTSHHSDHFTFGSSSGHSSSDHSSSGHSILGHSLSGHTPPNTTIVDSSTPPRFGYPPLARTLQCSEAYHRWRSAPLSTMYPPTTSESSARDSSSESSVGLSRKRCRSPAATMTSFIYVARDLVPSRANLLLPRKRFRDSISPEDSVEEDIDFNELADIEADATAVEVAIDRDAKAGVDACIGMEVDVGVNVKYKVKDEVESSDRGTIEVEEGVQDIYEHVMEIPLQRIEDIEMGQRELEARSLIAGGERSSLIEQNMTITRSGMTPKAIEELVNRQVEEALAAYEATRAANALETESQSQNGSDDDNGNGRNRNDGNGNGRKGNGENGNGGNGNPNENDRGARSVARECTYKDFMKYQPLNIKGTKGVVRLIKWFEKMETMFHISNCPEKYQVKYATWTLLNSALTWWNLHKRTVGIEAAFSMSWRELMKLMAEVYCPRNEIKKIESELLNLTVKNNDLAAYTQRFQELTMMCTKMVLEEEDRVEKFIGGLPDNIQGNVIAVEPTRLQDAICIANNLMDQKLKG</sequence>
<reference evidence="3" key="1">
    <citation type="journal article" date="2022" name="Int. J. Mol. Sci.">
        <title>Draft Genome of Tanacetum Coccineum: Genomic Comparison of Closely Related Tanacetum-Family Plants.</title>
        <authorList>
            <person name="Yamashiro T."/>
            <person name="Shiraishi A."/>
            <person name="Nakayama K."/>
            <person name="Satake H."/>
        </authorList>
    </citation>
    <scope>NUCLEOTIDE SEQUENCE</scope>
</reference>
<dbReference type="InterPro" id="IPR005162">
    <property type="entry name" value="Retrotrans_gag_dom"/>
</dbReference>
<feature type="region of interest" description="Disordered" evidence="1">
    <location>
        <begin position="307"/>
        <end position="358"/>
    </location>
</feature>
<keyword evidence="3" id="KW-0695">RNA-directed DNA polymerase</keyword>
<dbReference type="Pfam" id="PF03732">
    <property type="entry name" value="Retrotrans_gag"/>
    <property type="match status" value="1"/>
</dbReference>
<feature type="compositionally biased region" description="Low complexity" evidence="1">
    <location>
        <begin position="26"/>
        <end position="53"/>
    </location>
</feature>
<organism evidence="3 4">
    <name type="scientific">Tanacetum coccineum</name>
    <dbReference type="NCBI Taxonomy" id="301880"/>
    <lineage>
        <taxon>Eukaryota</taxon>
        <taxon>Viridiplantae</taxon>
        <taxon>Streptophyta</taxon>
        <taxon>Embryophyta</taxon>
        <taxon>Tracheophyta</taxon>
        <taxon>Spermatophyta</taxon>
        <taxon>Magnoliopsida</taxon>
        <taxon>eudicotyledons</taxon>
        <taxon>Gunneridae</taxon>
        <taxon>Pentapetalae</taxon>
        <taxon>asterids</taxon>
        <taxon>campanulids</taxon>
        <taxon>Asterales</taxon>
        <taxon>Asteraceae</taxon>
        <taxon>Asteroideae</taxon>
        <taxon>Anthemideae</taxon>
        <taxon>Anthemidinae</taxon>
        <taxon>Tanacetum</taxon>
    </lineage>
</organism>
<comment type="caution">
    <text evidence="3">The sequence shown here is derived from an EMBL/GenBank/DDBJ whole genome shotgun (WGS) entry which is preliminary data.</text>
</comment>
<feature type="region of interest" description="Disordered" evidence="1">
    <location>
        <begin position="26"/>
        <end position="68"/>
    </location>
</feature>
<dbReference type="Proteomes" id="UP001151760">
    <property type="component" value="Unassembled WGS sequence"/>
</dbReference>
<dbReference type="GO" id="GO:0003964">
    <property type="term" value="F:RNA-directed DNA polymerase activity"/>
    <property type="evidence" value="ECO:0007669"/>
    <property type="project" value="UniProtKB-KW"/>
</dbReference>
<protein>
    <submittedName>
        <fullName evidence="3">Reverse transcriptase domain-containing protein</fullName>
    </submittedName>
</protein>
<evidence type="ECO:0000313" key="3">
    <source>
        <dbReference type="EMBL" id="GJT24543.1"/>
    </source>
</evidence>
<keyword evidence="4" id="KW-1185">Reference proteome</keyword>
<keyword evidence="3" id="KW-0808">Transferase</keyword>
<evidence type="ECO:0000313" key="4">
    <source>
        <dbReference type="Proteomes" id="UP001151760"/>
    </source>
</evidence>
<evidence type="ECO:0000256" key="1">
    <source>
        <dbReference type="SAM" id="MobiDB-lite"/>
    </source>
</evidence>
<feature type="compositionally biased region" description="Polar residues" evidence="1">
    <location>
        <begin position="54"/>
        <end position="66"/>
    </location>
</feature>
<proteinExistence type="predicted"/>
<feature type="domain" description="Retrotransposon gag" evidence="2">
    <location>
        <begin position="410"/>
        <end position="508"/>
    </location>
</feature>
<accession>A0ABQ5CEI7</accession>
<gene>
    <name evidence="3" type="ORF">Tco_0894480</name>
</gene>
<name>A0ABQ5CEI7_9ASTR</name>
<evidence type="ECO:0000259" key="2">
    <source>
        <dbReference type="Pfam" id="PF03732"/>
    </source>
</evidence>
<dbReference type="EMBL" id="BQNB010014145">
    <property type="protein sequence ID" value="GJT24543.1"/>
    <property type="molecule type" value="Genomic_DNA"/>
</dbReference>